<sequence length="100" mass="10841">MKPLMPIAAVLVLAACNDPGFRGVPEVRTARANEVAACKLVSNISMEPGVYGPVLAEQGLRYARNKVMEMARQDGANTVVFEQVEPGSDVYLVRAQAYRC</sequence>
<dbReference type="PROSITE" id="PS51257">
    <property type="entry name" value="PROKAR_LIPOPROTEIN"/>
    <property type="match status" value="1"/>
</dbReference>
<keyword evidence="2" id="KW-1185">Reference proteome</keyword>
<name>A0ABS8YUG7_9RHOB</name>
<evidence type="ECO:0000313" key="1">
    <source>
        <dbReference type="EMBL" id="MCE5972880.1"/>
    </source>
</evidence>
<dbReference type="Proteomes" id="UP001521181">
    <property type="component" value="Unassembled WGS sequence"/>
</dbReference>
<reference evidence="1 2" key="1">
    <citation type="submission" date="2021-12" db="EMBL/GenBank/DDBJ databases">
        <title>Sinirhodobacter sp. WL0062 is a bacterium isolated from seawater.</title>
        <authorList>
            <person name="Wang L."/>
            <person name="He W."/>
            <person name="Zhang D.-F."/>
        </authorList>
    </citation>
    <scope>NUCLEOTIDE SEQUENCE [LARGE SCALE GENOMIC DNA]</scope>
    <source>
        <strain evidence="1 2">WL0062</strain>
    </source>
</reference>
<evidence type="ECO:0008006" key="3">
    <source>
        <dbReference type="Google" id="ProtNLM"/>
    </source>
</evidence>
<evidence type="ECO:0000313" key="2">
    <source>
        <dbReference type="Proteomes" id="UP001521181"/>
    </source>
</evidence>
<dbReference type="RefSeq" id="WP_233675888.1">
    <property type="nucleotide sequence ID" value="NZ_JAJUOS010000003.1"/>
</dbReference>
<comment type="caution">
    <text evidence="1">The sequence shown here is derived from an EMBL/GenBank/DDBJ whole genome shotgun (WGS) entry which is preliminary data.</text>
</comment>
<organism evidence="1 2">
    <name type="scientific">Rhodobacter flavimaris</name>
    <dbReference type="NCBI Taxonomy" id="2907145"/>
    <lineage>
        <taxon>Bacteria</taxon>
        <taxon>Pseudomonadati</taxon>
        <taxon>Pseudomonadota</taxon>
        <taxon>Alphaproteobacteria</taxon>
        <taxon>Rhodobacterales</taxon>
        <taxon>Rhodobacter group</taxon>
        <taxon>Rhodobacter</taxon>
    </lineage>
</organism>
<proteinExistence type="predicted"/>
<accession>A0ABS8YUG7</accession>
<dbReference type="EMBL" id="JAJUOS010000003">
    <property type="protein sequence ID" value="MCE5972880.1"/>
    <property type="molecule type" value="Genomic_DNA"/>
</dbReference>
<gene>
    <name evidence="1" type="ORF">LZA78_05260</name>
</gene>
<protein>
    <recommendedName>
        <fullName evidence="3">DUF4156 domain-containing protein</fullName>
    </recommendedName>
</protein>